<reference evidence="2 3" key="1">
    <citation type="submission" date="2021-06" db="EMBL/GenBank/DDBJ databases">
        <authorList>
            <person name="Criscuolo A."/>
        </authorList>
    </citation>
    <scope>NUCLEOTIDE SEQUENCE [LARGE SCALE GENOMIC DNA]</scope>
    <source>
        <strain evidence="3">CIP 111802</strain>
    </source>
</reference>
<dbReference type="InterPro" id="IPR001509">
    <property type="entry name" value="Epimerase_deHydtase"/>
</dbReference>
<protein>
    <submittedName>
        <fullName evidence="2">Aurachin B dehydrogenase</fullName>
        <ecNumber evidence="2">1.1.1.394</ecNumber>
    </submittedName>
</protein>
<dbReference type="EC" id="1.1.1.394" evidence="2"/>
<evidence type="ECO:0000259" key="1">
    <source>
        <dbReference type="Pfam" id="PF01370"/>
    </source>
</evidence>
<accession>A0ABN7TBG2</accession>
<dbReference type="GO" id="GO:0016491">
    <property type="term" value="F:oxidoreductase activity"/>
    <property type="evidence" value="ECO:0007669"/>
    <property type="project" value="UniProtKB-KW"/>
</dbReference>
<dbReference type="CDD" id="cd05228">
    <property type="entry name" value="AR_FR_like_1_SDR_e"/>
    <property type="match status" value="1"/>
</dbReference>
<proteinExistence type="predicted"/>
<dbReference type="PANTHER" id="PTHR48079:SF6">
    <property type="entry name" value="NAD(P)-BINDING DOMAIN-CONTAINING PROTEIN-RELATED"/>
    <property type="match status" value="1"/>
</dbReference>
<name>A0ABN7TBG2_9BACL</name>
<keyword evidence="2" id="KW-0560">Oxidoreductase</keyword>
<sequence length="337" mass="36550">MFVIRAFVTGSTGLLGNNLVRLLLQEGFEVRALARSRNKAEAILGGTGADIVVGDMNDIDAFAPAMKGCDVLFHTAAYFREAFAGRSNHWPMLQRINVDNTVRLFEQAQRHGVGKVIHTSSNAAIRKRSDGKASEESDVLLSSEAPTPYARSKILGDKAIAEYAHKSQLPVTTVLPAWMFGPGDAAPTSSGKFVLDYMNRRLQGVFDSGFDVVDARDVAAAMLAAASRGKAGERYIIAAHHASLAELGQTLKLVTGVEEPKRSVSRPMIYAVAWLSETMAALSGKETNLTVDSVRVLTGKLRTSSDKAKRELGIQLRPLEETLRDTAEWLRLNPLGV</sequence>
<evidence type="ECO:0000313" key="2">
    <source>
        <dbReference type="EMBL" id="CAG7616708.1"/>
    </source>
</evidence>
<dbReference type="Pfam" id="PF01370">
    <property type="entry name" value="Epimerase"/>
    <property type="match status" value="1"/>
</dbReference>
<organism evidence="2 3">
    <name type="scientific">Paenibacillus allorhizosphaerae</name>
    <dbReference type="NCBI Taxonomy" id="2849866"/>
    <lineage>
        <taxon>Bacteria</taxon>
        <taxon>Bacillati</taxon>
        <taxon>Bacillota</taxon>
        <taxon>Bacilli</taxon>
        <taxon>Bacillales</taxon>
        <taxon>Paenibacillaceae</taxon>
        <taxon>Paenibacillus</taxon>
    </lineage>
</organism>
<feature type="domain" description="NAD-dependent epimerase/dehydratase" evidence="1">
    <location>
        <begin position="7"/>
        <end position="238"/>
    </location>
</feature>
<comment type="caution">
    <text evidence="2">The sequence shown here is derived from an EMBL/GenBank/DDBJ whole genome shotgun (WGS) entry which is preliminary data.</text>
</comment>
<gene>
    <name evidence="2" type="primary">auaH_2</name>
    <name evidence="2" type="ORF">PAECIP111802_00318</name>
</gene>
<dbReference type="PANTHER" id="PTHR48079">
    <property type="entry name" value="PROTEIN YEEZ"/>
    <property type="match status" value="1"/>
</dbReference>
<keyword evidence="3" id="KW-1185">Reference proteome</keyword>
<dbReference type="EMBL" id="CAJVCE010000001">
    <property type="protein sequence ID" value="CAG7616708.1"/>
    <property type="molecule type" value="Genomic_DNA"/>
</dbReference>
<dbReference type="Proteomes" id="UP000730618">
    <property type="component" value="Unassembled WGS sequence"/>
</dbReference>
<evidence type="ECO:0000313" key="3">
    <source>
        <dbReference type="Proteomes" id="UP000730618"/>
    </source>
</evidence>
<dbReference type="InterPro" id="IPR051783">
    <property type="entry name" value="NAD(P)-dependent_oxidoreduct"/>
</dbReference>
<dbReference type="RefSeq" id="WP_329958193.1">
    <property type="nucleotide sequence ID" value="NZ_CAJVCE010000001.1"/>
</dbReference>